<evidence type="ECO:0000313" key="2">
    <source>
        <dbReference type="Proteomes" id="UP000708208"/>
    </source>
</evidence>
<accession>A0A8J2K5B9</accession>
<dbReference type="OrthoDB" id="1434354at2759"/>
<organism evidence="1 2">
    <name type="scientific">Allacma fusca</name>
    <dbReference type="NCBI Taxonomy" id="39272"/>
    <lineage>
        <taxon>Eukaryota</taxon>
        <taxon>Metazoa</taxon>
        <taxon>Ecdysozoa</taxon>
        <taxon>Arthropoda</taxon>
        <taxon>Hexapoda</taxon>
        <taxon>Collembola</taxon>
        <taxon>Symphypleona</taxon>
        <taxon>Sminthuridae</taxon>
        <taxon>Allacma</taxon>
    </lineage>
</organism>
<name>A0A8J2K5B9_9HEXA</name>
<evidence type="ECO:0000313" key="1">
    <source>
        <dbReference type="EMBL" id="CAG7732522.1"/>
    </source>
</evidence>
<comment type="caution">
    <text evidence="1">The sequence shown here is derived from an EMBL/GenBank/DDBJ whole genome shotgun (WGS) entry which is preliminary data.</text>
</comment>
<sequence length="187" mass="21409">MAERLVLHYNHFDEELFNDLFTLLLYTAQKLNPKRTEDMIRKSIAWRQDGKIHSDIALEYPQSFIKKYWVLFSKTKDGVPIGYLNAGAMSFKEGVTTLGRILWVKYWVMIIAQLEQQMISYNKIRNREAKQINPGSACGLVVLVDTKNFSSLQLLNADVIRAAIEVSSSLVNFVPGLFDTIDTLFLA</sequence>
<dbReference type="EMBL" id="CAJVCH010233200">
    <property type="protein sequence ID" value="CAG7732522.1"/>
    <property type="molecule type" value="Genomic_DNA"/>
</dbReference>
<reference evidence="1" key="1">
    <citation type="submission" date="2021-06" db="EMBL/GenBank/DDBJ databases">
        <authorList>
            <person name="Hodson N. C."/>
            <person name="Mongue J. A."/>
            <person name="Jaron S. K."/>
        </authorList>
    </citation>
    <scope>NUCLEOTIDE SEQUENCE</scope>
</reference>
<dbReference type="AlphaFoldDB" id="A0A8J2K5B9"/>
<keyword evidence="2" id="KW-1185">Reference proteome</keyword>
<proteinExistence type="predicted"/>
<dbReference type="Proteomes" id="UP000708208">
    <property type="component" value="Unassembled WGS sequence"/>
</dbReference>
<gene>
    <name evidence="1" type="ORF">AFUS01_LOCUS21036</name>
</gene>
<protein>
    <submittedName>
        <fullName evidence="1">Uncharacterized protein</fullName>
    </submittedName>
</protein>